<name>A0ABQ0MSI4_9GAMM</name>
<dbReference type="PANTHER" id="PTHR32089:SF120">
    <property type="entry name" value="METHYL-ACCEPTING CHEMOTAXIS PROTEIN TLPQ"/>
    <property type="match status" value="1"/>
</dbReference>
<comment type="similarity">
    <text evidence="3">Belongs to the methyl-accepting chemotaxis (MCP) protein family.</text>
</comment>
<dbReference type="Proteomes" id="UP000197068">
    <property type="component" value="Unassembled WGS sequence"/>
</dbReference>
<evidence type="ECO:0000256" key="4">
    <source>
        <dbReference type="PROSITE-ProRule" id="PRU00284"/>
    </source>
</evidence>
<dbReference type="PANTHER" id="PTHR32089">
    <property type="entry name" value="METHYL-ACCEPTING CHEMOTAXIS PROTEIN MCPB"/>
    <property type="match status" value="1"/>
</dbReference>
<dbReference type="PROSITE" id="PS50885">
    <property type="entry name" value="HAMP"/>
    <property type="match status" value="1"/>
</dbReference>
<evidence type="ECO:0000256" key="6">
    <source>
        <dbReference type="SAM" id="Phobius"/>
    </source>
</evidence>
<organism evidence="9 10">
    <name type="scientific">Colwellia marinimaniae</name>
    <dbReference type="NCBI Taxonomy" id="1513592"/>
    <lineage>
        <taxon>Bacteria</taxon>
        <taxon>Pseudomonadati</taxon>
        <taxon>Pseudomonadota</taxon>
        <taxon>Gammaproteobacteria</taxon>
        <taxon>Alteromonadales</taxon>
        <taxon>Colwelliaceae</taxon>
        <taxon>Colwellia</taxon>
    </lineage>
</organism>
<evidence type="ECO:0000259" key="7">
    <source>
        <dbReference type="PROSITE" id="PS50111"/>
    </source>
</evidence>
<evidence type="ECO:0000256" key="1">
    <source>
        <dbReference type="ARBA" id="ARBA00004370"/>
    </source>
</evidence>
<sequence>MKVDLSIKQRIIAMVVLAVAVQVIATAIILTQLITIEHHIEAVANTDIPITKAVTSLTEHQLEQEIYFEQAFRFALATATEPSANAHYKAAVEHFESLNKKIAHELKAIEQSLAQAKNHAEEQVDRDEFSQLLTDVKQLERQHKKWSKHAKEVFVALAQHKFHHAELLSETVENEALALTEHVEGVLAEIERFTEEAVIKIDEEAIKLEFIAIAAVVVSVFVNIISAWLVINAVQAGLKKAVHSLENIAHGNFDEHVAVDEPGEVGQMLEHMETMRASVCAILTKVNDSTNDVQQTAQVLAQANNKVQENLVNQFQQIDLVATAINELSSTAQEVAKNTNSTLELTEAASSSSQQSQQVNLQAMEQIRQLVESLSDSGEALTKLEKNSEKIESVLEVIKGIAEQTNLLALNAAIEAARAGEQGRGFAVVADEVRNLAQRTQESTKEIEQMIEQYRSGAHNAVVAMDHSRELSAKTIEFSERSNALMADVNEAISSVNDMSTQVATAAEEQHCVVEEINNNITQVNDASHENKLEIDRAVEATTHLQSTSHELHEEMSEFKLEKK</sequence>
<dbReference type="InterPro" id="IPR003660">
    <property type="entry name" value="HAMP_dom"/>
</dbReference>
<dbReference type="EMBL" id="BDQM01000005">
    <property type="protein sequence ID" value="GAW95328.1"/>
    <property type="molecule type" value="Genomic_DNA"/>
</dbReference>
<comment type="caution">
    <text evidence="9">The sequence shown here is derived from an EMBL/GenBank/DDBJ whole genome shotgun (WGS) entry which is preliminary data.</text>
</comment>
<feature type="domain" description="HAMP" evidence="8">
    <location>
        <begin position="232"/>
        <end position="284"/>
    </location>
</feature>
<dbReference type="SMART" id="SM00304">
    <property type="entry name" value="HAMP"/>
    <property type="match status" value="1"/>
</dbReference>
<dbReference type="InterPro" id="IPR004090">
    <property type="entry name" value="Chemotax_Me-accpt_rcpt"/>
</dbReference>
<dbReference type="RefSeq" id="WP_057181590.1">
    <property type="nucleotide sequence ID" value="NZ_BDQM01000005.1"/>
</dbReference>
<dbReference type="PRINTS" id="PR00260">
    <property type="entry name" value="CHEMTRNSDUCR"/>
</dbReference>
<keyword evidence="10" id="KW-1185">Reference proteome</keyword>
<proteinExistence type="inferred from homology"/>
<dbReference type="CDD" id="cd06225">
    <property type="entry name" value="HAMP"/>
    <property type="match status" value="1"/>
</dbReference>
<dbReference type="CDD" id="cd11386">
    <property type="entry name" value="MCP_signal"/>
    <property type="match status" value="1"/>
</dbReference>
<feature type="coiled-coil region" evidence="5">
    <location>
        <begin position="99"/>
        <end position="126"/>
    </location>
</feature>
<evidence type="ECO:0000256" key="3">
    <source>
        <dbReference type="ARBA" id="ARBA00029447"/>
    </source>
</evidence>
<feature type="domain" description="Methyl-accepting transducer" evidence="7">
    <location>
        <begin position="289"/>
        <end position="525"/>
    </location>
</feature>
<dbReference type="SMART" id="SM00283">
    <property type="entry name" value="MA"/>
    <property type="match status" value="1"/>
</dbReference>
<reference evidence="9 10" key="1">
    <citation type="submission" date="2017-06" db="EMBL/GenBank/DDBJ databases">
        <title>Whole Genome Sequences of Colwellia marinimaniae MTCD1.</title>
        <authorList>
            <person name="Kusumoto H."/>
            <person name="Inoue M."/>
            <person name="Tanikawa K."/>
            <person name="Maeji H."/>
            <person name="Cameron J.H."/>
            <person name="Bartlett D.H."/>
        </authorList>
    </citation>
    <scope>NUCLEOTIDE SEQUENCE [LARGE SCALE GENOMIC DNA]</scope>
    <source>
        <strain evidence="9 10">MTCD1</strain>
    </source>
</reference>
<keyword evidence="6" id="KW-0472">Membrane</keyword>
<feature type="transmembrane region" description="Helical" evidence="6">
    <location>
        <begin position="12"/>
        <end position="34"/>
    </location>
</feature>
<keyword evidence="6" id="KW-0812">Transmembrane</keyword>
<dbReference type="Gene3D" id="1.10.287.950">
    <property type="entry name" value="Methyl-accepting chemotaxis protein"/>
    <property type="match status" value="1"/>
</dbReference>
<dbReference type="Pfam" id="PF00015">
    <property type="entry name" value="MCPsignal"/>
    <property type="match status" value="1"/>
</dbReference>
<feature type="transmembrane region" description="Helical" evidence="6">
    <location>
        <begin position="210"/>
        <end position="231"/>
    </location>
</feature>
<evidence type="ECO:0000256" key="5">
    <source>
        <dbReference type="SAM" id="Coils"/>
    </source>
</evidence>
<keyword evidence="5" id="KW-0175">Coiled coil</keyword>
<protein>
    <submittedName>
        <fullName evidence="9">Methyl-accepting chemotaxis protein</fullName>
    </submittedName>
</protein>
<evidence type="ECO:0000313" key="9">
    <source>
        <dbReference type="EMBL" id="GAW95328.1"/>
    </source>
</evidence>
<evidence type="ECO:0000259" key="8">
    <source>
        <dbReference type="PROSITE" id="PS50885"/>
    </source>
</evidence>
<dbReference type="Pfam" id="PF00672">
    <property type="entry name" value="HAMP"/>
    <property type="match status" value="1"/>
</dbReference>
<evidence type="ECO:0000313" key="10">
    <source>
        <dbReference type="Proteomes" id="UP000197068"/>
    </source>
</evidence>
<dbReference type="SUPFAM" id="SSF58104">
    <property type="entry name" value="Methyl-accepting chemotaxis protein (MCP) signaling domain"/>
    <property type="match status" value="1"/>
</dbReference>
<keyword evidence="6" id="KW-1133">Transmembrane helix</keyword>
<gene>
    <name evidence="9" type="ORF">MTCD1_00930</name>
</gene>
<accession>A0ABQ0MSI4</accession>
<comment type="subcellular location">
    <subcellularLocation>
        <location evidence="1">Membrane</location>
    </subcellularLocation>
</comment>
<keyword evidence="2 4" id="KW-0807">Transducer</keyword>
<dbReference type="InterPro" id="IPR004089">
    <property type="entry name" value="MCPsignal_dom"/>
</dbReference>
<evidence type="ECO:0000256" key="2">
    <source>
        <dbReference type="ARBA" id="ARBA00023224"/>
    </source>
</evidence>
<dbReference type="PROSITE" id="PS50111">
    <property type="entry name" value="CHEMOTAXIS_TRANSDUC_2"/>
    <property type="match status" value="1"/>
</dbReference>